<accession>A0A1C7IBA4</accession>
<evidence type="ECO:0000313" key="3">
    <source>
        <dbReference type="EMBL" id="ANU76865.1"/>
    </source>
</evidence>
<evidence type="ECO:0000259" key="1">
    <source>
        <dbReference type="Pfam" id="PF04326"/>
    </source>
</evidence>
<sequence length="505" mass="57229">MLAEELRDLAAKVQIQRAEAQYIEVKTAKDGCPKRLYDTLSSFSNQDSGGILLFGLDERAAFQAVGVYDLHDLQKKVTEQCSQMEPPVRAVFTFTEYEGVNICSAEIPAIDLAERPCYYKGAGKVKGAYVRVGDADLPMTDYEIYSYEVYRRHVHDDERTVERISVAMLERTRLERFLNDKKAERPQFSMLQESQMLEMLNVTRGGIPTLAGIMNFCIYPQGIFPQYSITAVVVPGYEIGDVGEDMERFMDNKRICGTIPEMVEEAVGFCKRNMKIKTIIDPDTGRRRDKAEYPLNAVREAVLNALIHRDYSEHTEGTPVQINFFKDRLEIHSPGNLYGRMTVEQLGVARPDLRNPALAVMAESLTGAENRYSGIPTIRKEMADAGLPEPVFENRRNEFVVVLYNASVSYRNIAEQPSVVRESALYAVCGDDTGELQEDKNIRDLLGFCAQPRTKIEIAEFMGVKTLYYAMKKYVNPLLQSGELAMTLPEKPQSKLQRYYTIGIR</sequence>
<keyword evidence="4" id="KW-1185">Reference proteome</keyword>
<dbReference type="Pfam" id="PF04326">
    <property type="entry name" value="SLFN_AlbA_2"/>
    <property type="match status" value="1"/>
</dbReference>
<dbReference type="InterPro" id="IPR038475">
    <property type="entry name" value="RecG_C_sf"/>
</dbReference>
<evidence type="ECO:0000313" key="4">
    <source>
        <dbReference type="Proteomes" id="UP000092574"/>
    </source>
</evidence>
<dbReference type="STRING" id="1796616.A4V09_14520"/>
<dbReference type="Pfam" id="PF13749">
    <property type="entry name" value="HATPase_c_4"/>
    <property type="match status" value="1"/>
</dbReference>
<name>A0A1C7IBA4_9FIRM</name>
<dbReference type="EMBL" id="CP015405">
    <property type="protein sequence ID" value="ANU76865.1"/>
    <property type="molecule type" value="Genomic_DNA"/>
</dbReference>
<reference evidence="3" key="1">
    <citation type="submission" date="2017-04" db="EMBL/GenBank/DDBJ databases">
        <title>Complete Genome Sequences of Twelve Strains of a Stable Defined Moderately Diverse Mouse Microbiota 2 (sDMDMm2).</title>
        <authorList>
            <person name="Uchimura Y."/>
            <person name="Wyss M."/>
            <person name="Brugiroux S."/>
            <person name="Limenitakis J.P."/>
            <person name="Stecher B."/>
            <person name="McCoy K.D."/>
            <person name="Macpherson A.J."/>
        </authorList>
    </citation>
    <scope>NUCLEOTIDE SEQUENCE</scope>
    <source>
        <strain evidence="3">YL58</strain>
    </source>
</reference>
<organism evidence="3 4">
    <name type="scientific">Blautia pseudococcoides</name>
    <dbReference type="NCBI Taxonomy" id="1796616"/>
    <lineage>
        <taxon>Bacteria</taxon>
        <taxon>Bacillati</taxon>
        <taxon>Bacillota</taxon>
        <taxon>Clostridia</taxon>
        <taxon>Lachnospirales</taxon>
        <taxon>Lachnospiraceae</taxon>
        <taxon>Blautia</taxon>
    </lineage>
</organism>
<dbReference type="PANTHER" id="PTHR30595">
    <property type="entry name" value="GLPR-RELATED TRANSCRIPTIONAL REPRESSOR"/>
    <property type="match status" value="1"/>
</dbReference>
<feature type="domain" description="Filamentation induced by cAMP protein Fic-like C-terminal" evidence="2">
    <location>
        <begin position="443"/>
        <end position="499"/>
    </location>
</feature>
<dbReference type="PANTHER" id="PTHR30595:SF6">
    <property type="entry name" value="SCHLAFEN ALBA-2 DOMAIN-CONTAINING PROTEIN"/>
    <property type="match status" value="1"/>
</dbReference>
<dbReference type="KEGG" id="byl:A4V09_14520"/>
<gene>
    <name evidence="3" type="ORF">A4V09_14520</name>
</gene>
<dbReference type="OrthoDB" id="9813719at2"/>
<feature type="domain" description="Schlafen AlbA-2" evidence="1">
    <location>
        <begin position="19"/>
        <end position="139"/>
    </location>
</feature>
<dbReference type="InterPro" id="IPR007421">
    <property type="entry name" value="Schlafen_AlbA_2_dom"/>
</dbReference>
<evidence type="ECO:0000259" key="2">
    <source>
        <dbReference type="Pfam" id="PF21247"/>
    </source>
</evidence>
<dbReference type="Proteomes" id="UP000092574">
    <property type="component" value="Chromosome"/>
</dbReference>
<dbReference type="AlphaFoldDB" id="A0A1C7IBA4"/>
<dbReference type="Gene3D" id="3.30.950.30">
    <property type="entry name" value="Schlafen, AAA domain"/>
    <property type="match status" value="1"/>
</dbReference>
<dbReference type="Gene3D" id="3.30.565.60">
    <property type="match status" value="1"/>
</dbReference>
<proteinExistence type="predicted"/>
<dbReference type="InterPro" id="IPR049514">
    <property type="entry name" value="Fic-like_C"/>
</dbReference>
<protein>
    <submittedName>
        <fullName evidence="3">AAA family ATPase</fullName>
    </submittedName>
</protein>
<dbReference type="InterPro" id="IPR038461">
    <property type="entry name" value="Schlafen_AlbA_2_dom_sf"/>
</dbReference>
<dbReference type="Pfam" id="PF21247">
    <property type="entry name" value="Fic-like_C"/>
    <property type="match status" value="1"/>
</dbReference>
<dbReference type="RefSeq" id="WP_065543019.1">
    <property type="nucleotide sequence ID" value="NZ_CP015405.2"/>
</dbReference>